<reference evidence="2" key="1">
    <citation type="submission" date="2018-05" db="EMBL/GenBank/DDBJ databases">
        <authorList>
            <person name="Lanie J.A."/>
            <person name="Ng W.-L."/>
            <person name="Kazmierczak K.M."/>
            <person name="Andrzejewski T.M."/>
            <person name="Davidsen T.M."/>
            <person name="Wayne K.J."/>
            <person name="Tettelin H."/>
            <person name="Glass J.I."/>
            <person name="Rusch D."/>
            <person name="Podicherti R."/>
            <person name="Tsui H.-C.T."/>
            <person name="Winkler M.E."/>
        </authorList>
    </citation>
    <scope>NUCLEOTIDE SEQUENCE</scope>
</reference>
<feature type="non-terminal residue" evidence="2">
    <location>
        <position position="222"/>
    </location>
</feature>
<protein>
    <recommendedName>
        <fullName evidence="1">Inosine monophosphate cyclohydrolase-like domain-containing protein</fullName>
    </recommendedName>
</protein>
<dbReference type="SUPFAM" id="SSF75569">
    <property type="entry name" value="Archaeal IMP cyclohydrolase PurO"/>
    <property type="match status" value="1"/>
</dbReference>
<gene>
    <name evidence="2" type="ORF">METZ01_LOCUS278784</name>
</gene>
<dbReference type="InterPro" id="IPR020600">
    <property type="entry name" value="IMP_cyclohydrolase-like"/>
</dbReference>
<feature type="domain" description="Inosine monophosphate cyclohydrolase-like" evidence="1">
    <location>
        <begin position="17"/>
        <end position="220"/>
    </location>
</feature>
<accession>A0A382KN84</accession>
<organism evidence="2">
    <name type="scientific">marine metagenome</name>
    <dbReference type="NCBI Taxonomy" id="408172"/>
    <lineage>
        <taxon>unclassified sequences</taxon>
        <taxon>metagenomes</taxon>
        <taxon>ecological metagenomes</taxon>
    </lineage>
</organism>
<dbReference type="Pfam" id="PF07826">
    <property type="entry name" value="IMP_cyclohyd"/>
    <property type="match status" value="1"/>
</dbReference>
<evidence type="ECO:0000313" key="2">
    <source>
        <dbReference type="EMBL" id="SVC25930.1"/>
    </source>
</evidence>
<dbReference type="GO" id="GO:0006188">
    <property type="term" value="P:IMP biosynthetic process"/>
    <property type="evidence" value="ECO:0007669"/>
    <property type="project" value="InterPro"/>
</dbReference>
<dbReference type="AlphaFoldDB" id="A0A382KN84"/>
<evidence type="ECO:0000259" key="1">
    <source>
        <dbReference type="Pfam" id="PF07826"/>
    </source>
</evidence>
<proteinExistence type="predicted"/>
<dbReference type="Gene3D" id="3.60.20.20">
    <property type="entry name" value="Inosine monophosphate cyclohydrolase-like"/>
    <property type="match status" value="1"/>
</dbReference>
<name>A0A382KN84_9ZZZZ</name>
<sequence length="222" mass="24768">MALKDENFQRHIVNNPYPGRGLVVGRSSNNCTWLLIYWIMGRSEHSRNRRFVAENDVLRTEAVDPSLVENPSLIIYEPMVELNGIYVVTNGDQTATISEFLKEGKTFDEALVTREREPDAPNYTPRISGMLNLRLDPPEITLNILKASIFDPEHTDGTTFRPTPPPPGTGVGLTTYMGDGQPLPSYRGDPLPLPCEGAPEEVLSSYWKALDADNRLSLAVKQ</sequence>
<dbReference type="GO" id="GO:0003937">
    <property type="term" value="F:IMP cyclohydrolase activity"/>
    <property type="evidence" value="ECO:0007669"/>
    <property type="project" value="InterPro"/>
</dbReference>
<dbReference type="InterPro" id="IPR036795">
    <property type="entry name" value="IMP_cyclohydrolase-like_sf"/>
</dbReference>
<dbReference type="EMBL" id="UINC01081766">
    <property type="protein sequence ID" value="SVC25930.1"/>
    <property type="molecule type" value="Genomic_DNA"/>
</dbReference>